<feature type="transmembrane region" description="Helical" evidence="1">
    <location>
        <begin position="92"/>
        <end position="111"/>
    </location>
</feature>
<dbReference type="EMBL" id="CP101988">
    <property type="protein sequence ID" value="UUI75620.1"/>
    <property type="molecule type" value="Genomic_DNA"/>
</dbReference>
<accession>A0ABY5KYL1</accession>
<feature type="transmembrane region" description="Helical" evidence="1">
    <location>
        <begin position="62"/>
        <end position="86"/>
    </location>
</feature>
<keyword evidence="1" id="KW-0812">Transmembrane</keyword>
<keyword evidence="3" id="KW-1185">Reference proteome</keyword>
<proteinExistence type="predicted"/>
<keyword evidence="1" id="KW-0472">Membrane</keyword>
<organism evidence="2 3">
    <name type="scientific">Cellulomonas chengniuliangii</name>
    <dbReference type="NCBI Taxonomy" id="2968084"/>
    <lineage>
        <taxon>Bacteria</taxon>
        <taxon>Bacillati</taxon>
        <taxon>Actinomycetota</taxon>
        <taxon>Actinomycetes</taxon>
        <taxon>Micrococcales</taxon>
        <taxon>Cellulomonadaceae</taxon>
        <taxon>Cellulomonas</taxon>
    </lineage>
</organism>
<gene>
    <name evidence="2" type="ORF">NP064_01460</name>
</gene>
<dbReference type="RefSeq" id="WP_227568289.1">
    <property type="nucleotide sequence ID" value="NZ_CP101988.1"/>
</dbReference>
<evidence type="ECO:0000256" key="1">
    <source>
        <dbReference type="SAM" id="Phobius"/>
    </source>
</evidence>
<dbReference type="Pfam" id="PF06897">
    <property type="entry name" value="DUF1269"/>
    <property type="match status" value="1"/>
</dbReference>
<dbReference type="Proteomes" id="UP001316189">
    <property type="component" value="Chromosome"/>
</dbReference>
<protein>
    <submittedName>
        <fullName evidence="2">DUF1269 domain-containing protein</fullName>
    </submittedName>
</protein>
<evidence type="ECO:0000313" key="2">
    <source>
        <dbReference type="EMBL" id="UUI75620.1"/>
    </source>
</evidence>
<keyword evidence="1" id="KW-1133">Transmembrane helix</keyword>
<sequence>MALDSYVIIINSYDNVDDALADYDAARELYEDWDLGDTYDAAVVTHREDGKVRIVKRHEQPVVQGGVAGLGIGLAVGALSALFPAIAIGAGLAWGAGGGLVLGAVTGHIVGGVSRKDLKELGEELDDGQSAVLIVAAEDVQARVDAALTRGNKIVKKQLKADSKELEAAIAEANSDSAA</sequence>
<evidence type="ECO:0000313" key="3">
    <source>
        <dbReference type="Proteomes" id="UP001316189"/>
    </source>
</evidence>
<name>A0ABY5KYL1_9CELL</name>
<reference evidence="2 3" key="1">
    <citation type="submission" date="2022-07" db="EMBL/GenBank/DDBJ databases">
        <title>Novel species in genus cellulomonas.</title>
        <authorList>
            <person name="Ye L."/>
        </authorList>
    </citation>
    <scope>NUCLEOTIDE SEQUENCE [LARGE SCALE GENOMIC DNA]</scope>
    <source>
        <strain evidence="3">zg-Y338</strain>
    </source>
</reference>
<dbReference type="InterPro" id="IPR009200">
    <property type="entry name" value="DUF1269_membrane"/>
</dbReference>